<reference evidence="1 2" key="1">
    <citation type="journal article" date="2021" name="Elife">
        <title>Chloroplast acquisition without the gene transfer in kleptoplastic sea slugs, Plakobranchus ocellatus.</title>
        <authorList>
            <person name="Maeda T."/>
            <person name="Takahashi S."/>
            <person name="Yoshida T."/>
            <person name="Shimamura S."/>
            <person name="Takaki Y."/>
            <person name="Nagai Y."/>
            <person name="Toyoda A."/>
            <person name="Suzuki Y."/>
            <person name="Arimoto A."/>
            <person name="Ishii H."/>
            <person name="Satoh N."/>
            <person name="Nishiyama T."/>
            <person name="Hasebe M."/>
            <person name="Maruyama T."/>
            <person name="Minagawa J."/>
            <person name="Obokata J."/>
            <person name="Shigenobu S."/>
        </authorList>
    </citation>
    <scope>NUCLEOTIDE SEQUENCE [LARGE SCALE GENOMIC DNA]</scope>
</reference>
<evidence type="ECO:0000313" key="1">
    <source>
        <dbReference type="EMBL" id="GFO02503.1"/>
    </source>
</evidence>
<evidence type="ECO:0000313" key="2">
    <source>
        <dbReference type="Proteomes" id="UP000735302"/>
    </source>
</evidence>
<accession>A0AAV4A798</accession>
<dbReference type="Proteomes" id="UP000735302">
    <property type="component" value="Unassembled WGS sequence"/>
</dbReference>
<keyword evidence="2" id="KW-1185">Reference proteome</keyword>
<dbReference type="EMBL" id="BLXT01003598">
    <property type="protein sequence ID" value="GFO02503.1"/>
    <property type="molecule type" value="Genomic_DNA"/>
</dbReference>
<organism evidence="1 2">
    <name type="scientific">Plakobranchus ocellatus</name>
    <dbReference type="NCBI Taxonomy" id="259542"/>
    <lineage>
        <taxon>Eukaryota</taxon>
        <taxon>Metazoa</taxon>
        <taxon>Spiralia</taxon>
        <taxon>Lophotrochozoa</taxon>
        <taxon>Mollusca</taxon>
        <taxon>Gastropoda</taxon>
        <taxon>Heterobranchia</taxon>
        <taxon>Euthyneura</taxon>
        <taxon>Panpulmonata</taxon>
        <taxon>Sacoglossa</taxon>
        <taxon>Placobranchoidea</taxon>
        <taxon>Plakobranchidae</taxon>
        <taxon>Plakobranchus</taxon>
    </lineage>
</organism>
<sequence length="109" mass="12812">MIVETGQVSFKLLSQQHGIIRRHQNQLQPTIARPGPQPMMLLLSLHNLTKHRVSHWCQRHQLQLPVFVDQLELGNQPPDSNLKLWLFKVVMMVILLEINISRYLWSCQK</sequence>
<name>A0AAV4A798_9GAST</name>
<gene>
    <name evidence="1" type="ORF">PoB_002900800</name>
</gene>
<dbReference type="AlphaFoldDB" id="A0AAV4A798"/>
<proteinExistence type="predicted"/>
<protein>
    <submittedName>
        <fullName evidence="1">Uncharacterized protein</fullName>
    </submittedName>
</protein>
<comment type="caution">
    <text evidence="1">The sequence shown here is derived from an EMBL/GenBank/DDBJ whole genome shotgun (WGS) entry which is preliminary data.</text>
</comment>